<evidence type="ECO:0000259" key="10">
    <source>
        <dbReference type="PROSITE" id="PS51296"/>
    </source>
</evidence>
<dbReference type="GO" id="GO:0004497">
    <property type="term" value="F:monooxygenase activity"/>
    <property type="evidence" value="ECO:0007669"/>
    <property type="project" value="UniProtKB-ARBA"/>
</dbReference>
<keyword evidence="6" id="KW-0411">Iron-sulfur</keyword>
<name>A0A543FBH2_9NOCA</name>
<evidence type="ECO:0000256" key="8">
    <source>
        <dbReference type="ARBA" id="ARBA00029586"/>
    </source>
</evidence>
<protein>
    <recommendedName>
        <fullName evidence="2">Cytochrome bc1 complex Rieske iron-sulfur subunit</fullName>
    </recommendedName>
    <alternativeName>
        <fullName evidence="8">Cytochrome bc1 reductase complex subunit QcrA</fullName>
    </alternativeName>
</protein>
<evidence type="ECO:0000256" key="4">
    <source>
        <dbReference type="ARBA" id="ARBA00022723"/>
    </source>
</evidence>
<keyword evidence="7" id="KW-1015">Disulfide bond</keyword>
<gene>
    <name evidence="11" type="ORF">FB390_2835</name>
</gene>
<keyword evidence="3" id="KW-0001">2Fe-2S</keyword>
<dbReference type="GO" id="GO:0046872">
    <property type="term" value="F:metal ion binding"/>
    <property type="evidence" value="ECO:0007669"/>
    <property type="project" value="UniProtKB-KW"/>
</dbReference>
<dbReference type="PANTHER" id="PTHR10134">
    <property type="entry name" value="CYTOCHROME B-C1 COMPLEX SUBUNIT RIESKE, MITOCHONDRIAL"/>
    <property type="match status" value="1"/>
</dbReference>
<dbReference type="GO" id="GO:0051537">
    <property type="term" value="F:2 iron, 2 sulfur cluster binding"/>
    <property type="evidence" value="ECO:0007669"/>
    <property type="project" value="UniProtKB-KW"/>
</dbReference>
<dbReference type="GO" id="GO:0016705">
    <property type="term" value="F:oxidoreductase activity, acting on paired donors, with incorporation or reduction of molecular oxygen"/>
    <property type="evidence" value="ECO:0007669"/>
    <property type="project" value="UniProtKB-ARBA"/>
</dbReference>
<sequence>MPTEDRGDLRIDRRSALAGAGAVAAAVTVAACASAEPSAREIAPGTEVAKVADVPVGGAVIAGGTVVTQPQAGVFQGFSAACTHLGCTVSKIERATVVCRCHGSAFRFDGTVATGPAERPLAPRAVRVDGDRIVTA</sequence>
<dbReference type="OrthoDB" id="25106at2"/>
<comment type="caution">
    <text evidence="11">The sequence shown here is derived from an EMBL/GenBank/DDBJ whole genome shotgun (WGS) entry which is preliminary data.</text>
</comment>
<evidence type="ECO:0000256" key="1">
    <source>
        <dbReference type="ARBA" id="ARBA00002494"/>
    </source>
</evidence>
<evidence type="ECO:0000313" key="12">
    <source>
        <dbReference type="Proteomes" id="UP000316331"/>
    </source>
</evidence>
<dbReference type="RefSeq" id="WP_141809333.1">
    <property type="nucleotide sequence ID" value="NZ_VFPG01000001.1"/>
</dbReference>
<dbReference type="EMBL" id="VFPG01000001">
    <property type="protein sequence ID" value="TQM31182.1"/>
    <property type="molecule type" value="Genomic_DNA"/>
</dbReference>
<dbReference type="PROSITE" id="PS51318">
    <property type="entry name" value="TAT"/>
    <property type="match status" value="1"/>
</dbReference>
<evidence type="ECO:0000256" key="9">
    <source>
        <dbReference type="ARBA" id="ARBA00034078"/>
    </source>
</evidence>
<dbReference type="InterPro" id="IPR006311">
    <property type="entry name" value="TAT_signal"/>
</dbReference>
<comment type="cofactor">
    <cofactor evidence="9">
        <name>[2Fe-2S] cluster</name>
        <dbReference type="ChEBI" id="CHEBI:190135"/>
    </cofactor>
</comment>
<keyword evidence="5" id="KW-0408">Iron</keyword>
<evidence type="ECO:0000256" key="7">
    <source>
        <dbReference type="ARBA" id="ARBA00023157"/>
    </source>
</evidence>
<dbReference type="PROSITE" id="PS51296">
    <property type="entry name" value="RIESKE"/>
    <property type="match status" value="1"/>
</dbReference>
<dbReference type="InterPro" id="IPR036922">
    <property type="entry name" value="Rieske_2Fe-2S_sf"/>
</dbReference>
<dbReference type="InterPro" id="IPR005805">
    <property type="entry name" value="Rieske_Fe-S_prot_C"/>
</dbReference>
<dbReference type="Pfam" id="PF00355">
    <property type="entry name" value="Rieske"/>
    <property type="match status" value="1"/>
</dbReference>
<evidence type="ECO:0000256" key="2">
    <source>
        <dbReference type="ARBA" id="ARBA00015816"/>
    </source>
</evidence>
<feature type="domain" description="Rieske" evidence="10">
    <location>
        <begin position="42"/>
        <end position="135"/>
    </location>
</feature>
<evidence type="ECO:0000256" key="6">
    <source>
        <dbReference type="ARBA" id="ARBA00023014"/>
    </source>
</evidence>
<evidence type="ECO:0000256" key="3">
    <source>
        <dbReference type="ARBA" id="ARBA00022714"/>
    </source>
</evidence>
<dbReference type="InterPro" id="IPR017941">
    <property type="entry name" value="Rieske_2Fe-2S"/>
</dbReference>
<dbReference type="AlphaFoldDB" id="A0A543FBH2"/>
<dbReference type="PRINTS" id="PR00162">
    <property type="entry name" value="RIESKE"/>
</dbReference>
<dbReference type="InterPro" id="IPR014349">
    <property type="entry name" value="Rieske_Fe-S_prot"/>
</dbReference>
<dbReference type="GO" id="GO:0016020">
    <property type="term" value="C:membrane"/>
    <property type="evidence" value="ECO:0007669"/>
    <property type="project" value="InterPro"/>
</dbReference>
<dbReference type="Gene3D" id="2.102.10.10">
    <property type="entry name" value="Rieske [2Fe-2S] iron-sulphur domain"/>
    <property type="match status" value="1"/>
</dbReference>
<proteinExistence type="predicted"/>
<dbReference type="SUPFAM" id="SSF50022">
    <property type="entry name" value="ISP domain"/>
    <property type="match status" value="1"/>
</dbReference>
<evidence type="ECO:0000256" key="5">
    <source>
        <dbReference type="ARBA" id="ARBA00023004"/>
    </source>
</evidence>
<dbReference type="Proteomes" id="UP000316331">
    <property type="component" value="Unassembled WGS sequence"/>
</dbReference>
<keyword evidence="4" id="KW-0479">Metal-binding</keyword>
<keyword evidence="12" id="KW-1185">Reference proteome</keyword>
<organism evidence="11 12">
    <name type="scientific">Nocardia bhagyanarayanae</name>
    <dbReference type="NCBI Taxonomy" id="1215925"/>
    <lineage>
        <taxon>Bacteria</taxon>
        <taxon>Bacillati</taxon>
        <taxon>Actinomycetota</taxon>
        <taxon>Actinomycetes</taxon>
        <taxon>Mycobacteriales</taxon>
        <taxon>Nocardiaceae</taxon>
        <taxon>Nocardia</taxon>
    </lineage>
</organism>
<evidence type="ECO:0000313" key="11">
    <source>
        <dbReference type="EMBL" id="TQM31182.1"/>
    </source>
</evidence>
<reference evidence="11 12" key="1">
    <citation type="submission" date="2019-06" db="EMBL/GenBank/DDBJ databases">
        <title>Sequencing the genomes of 1000 actinobacteria strains.</title>
        <authorList>
            <person name="Klenk H.-P."/>
        </authorList>
    </citation>
    <scope>NUCLEOTIDE SEQUENCE [LARGE SCALE GENOMIC DNA]</scope>
    <source>
        <strain evidence="11 12">DSM 103495</strain>
    </source>
</reference>
<comment type="function">
    <text evidence="1">Iron-sulfur subunit of the cytochrome bc1 complex, an essential component of the respiratory electron transport chain required for ATP synthesis. The bc1 complex catalyzes the oxidation of menaquinol and the reduction of cytochrome c in the respiratory chain. The bc1 complex operates through a Q-cycle mechanism that couples electron transfer to generation of the proton gradient that drives ATP synthesis.</text>
</comment>
<dbReference type="PROSITE" id="PS51257">
    <property type="entry name" value="PROKAR_LIPOPROTEIN"/>
    <property type="match status" value="1"/>
</dbReference>
<accession>A0A543FBH2</accession>
<dbReference type="CDD" id="cd03467">
    <property type="entry name" value="Rieske"/>
    <property type="match status" value="1"/>
</dbReference>